<dbReference type="Proteomes" id="UP000481861">
    <property type="component" value="Unassembled WGS sequence"/>
</dbReference>
<feature type="compositionally biased region" description="Polar residues" evidence="1">
    <location>
        <begin position="22"/>
        <end position="32"/>
    </location>
</feature>
<sequence>MPRHHISFPPSLYATTYMPGHPTQSSPTQSNPIPFKPAQPSQQQDTFPPMSHTPTPEASPDRDEDEGEKTKRDRCTRLACSEHHAHFIPHCNLAACERDLNASTSHQRP</sequence>
<evidence type="ECO:0000256" key="1">
    <source>
        <dbReference type="SAM" id="MobiDB-lite"/>
    </source>
</evidence>
<protein>
    <submittedName>
        <fullName evidence="2">Uncharacterized protein</fullName>
    </submittedName>
</protein>
<proteinExistence type="predicted"/>
<evidence type="ECO:0000313" key="3">
    <source>
        <dbReference type="Proteomes" id="UP000481861"/>
    </source>
</evidence>
<feature type="region of interest" description="Disordered" evidence="1">
    <location>
        <begin position="1"/>
        <end position="75"/>
    </location>
</feature>
<gene>
    <name evidence="2" type="ORF">BDV95DRAFT_349589</name>
</gene>
<comment type="caution">
    <text evidence="2">The sequence shown here is derived from an EMBL/GenBank/DDBJ whole genome shotgun (WGS) entry which is preliminary data.</text>
</comment>
<name>A0A7C8IDM6_9PLEO</name>
<feature type="compositionally biased region" description="Polar residues" evidence="1">
    <location>
        <begin position="39"/>
        <end position="56"/>
    </location>
</feature>
<organism evidence="2 3">
    <name type="scientific">Massariosphaeria phaeospora</name>
    <dbReference type="NCBI Taxonomy" id="100035"/>
    <lineage>
        <taxon>Eukaryota</taxon>
        <taxon>Fungi</taxon>
        <taxon>Dikarya</taxon>
        <taxon>Ascomycota</taxon>
        <taxon>Pezizomycotina</taxon>
        <taxon>Dothideomycetes</taxon>
        <taxon>Pleosporomycetidae</taxon>
        <taxon>Pleosporales</taxon>
        <taxon>Pleosporales incertae sedis</taxon>
        <taxon>Massariosphaeria</taxon>
    </lineage>
</organism>
<accession>A0A7C8IDM6</accession>
<evidence type="ECO:0000313" key="2">
    <source>
        <dbReference type="EMBL" id="KAF2873653.1"/>
    </source>
</evidence>
<dbReference type="EMBL" id="JAADJZ010000007">
    <property type="protein sequence ID" value="KAF2873653.1"/>
    <property type="molecule type" value="Genomic_DNA"/>
</dbReference>
<dbReference type="AlphaFoldDB" id="A0A7C8IDM6"/>
<keyword evidence="3" id="KW-1185">Reference proteome</keyword>
<reference evidence="2 3" key="1">
    <citation type="submission" date="2020-01" db="EMBL/GenBank/DDBJ databases">
        <authorList>
            <consortium name="DOE Joint Genome Institute"/>
            <person name="Haridas S."/>
            <person name="Albert R."/>
            <person name="Binder M."/>
            <person name="Bloem J."/>
            <person name="Labutti K."/>
            <person name="Salamov A."/>
            <person name="Andreopoulos B."/>
            <person name="Baker S.E."/>
            <person name="Barry K."/>
            <person name="Bills G."/>
            <person name="Bluhm B.H."/>
            <person name="Cannon C."/>
            <person name="Castanera R."/>
            <person name="Culley D.E."/>
            <person name="Daum C."/>
            <person name="Ezra D."/>
            <person name="Gonzalez J.B."/>
            <person name="Henrissat B."/>
            <person name="Kuo A."/>
            <person name="Liang C."/>
            <person name="Lipzen A."/>
            <person name="Lutzoni F."/>
            <person name="Magnuson J."/>
            <person name="Mondo S."/>
            <person name="Nolan M."/>
            <person name="Ohm R."/>
            <person name="Pangilinan J."/>
            <person name="Park H.-J.H."/>
            <person name="Ramirez L."/>
            <person name="Alfaro M."/>
            <person name="Sun H."/>
            <person name="Tritt A."/>
            <person name="Yoshinaga Y."/>
            <person name="Zwiers L.-H.L."/>
            <person name="Turgeon B.G."/>
            <person name="Goodwin S.B."/>
            <person name="Spatafora J.W."/>
            <person name="Crous P.W."/>
            <person name="Grigoriev I.V."/>
        </authorList>
    </citation>
    <scope>NUCLEOTIDE SEQUENCE [LARGE SCALE GENOMIC DNA]</scope>
    <source>
        <strain evidence="2 3">CBS 611.86</strain>
    </source>
</reference>